<dbReference type="GO" id="GO:0005737">
    <property type="term" value="C:cytoplasm"/>
    <property type="evidence" value="ECO:0007669"/>
    <property type="project" value="TreeGrafter"/>
</dbReference>
<keyword evidence="2" id="KW-0456">Lyase</keyword>
<dbReference type="InterPro" id="IPR015424">
    <property type="entry name" value="PyrdxlP-dep_Trfase"/>
</dbReference>
<dbReference type="AlphaFoldDB" id="A0A7J6R7R3"/>
<dbReference type="PANTHER" id="PTHR45677:SF1">
    <property type="entry name" value="ACIDIC AMINO ACID DECARBOXYLASE GADL1"/>
    <property type="match status" value="1"/>
</dbReference>
<comment type="similarity">
    <text evidence="1">Belongs to the group II decarboxylase family.</text>
</comment>
<gene>
    <name evidence="3" type="primary">GAD2_1</name>
    <name evidence="3" type="ORF">FOZ62_012474</name>
</gene>
<evidence type="ECO:0000256" key="1">
    <source>
        <dbReference type="ARBA" id="ARBA00009533"/>
    </source>
</evidence>
<evidence type="ECO:0000313" key="3">
    <source>
        <dbReference type="EMBL" id="KAF4716633.1"/>
    </source>
</evidence>
<protein>
    <submittedName>
        <fullName evidence="3">Glutamate decarboxylase 2</fullName>
    </submittedName>
</protein>
<accession>A0A7J6R7R3</accession>
<evidence type="ECO:0000256" key="2">
    <source>
        <dbReference type="ARBA" id="ARBA00022793"/>
    </source>
</evidence>
<keyword evidence="2" id="KW-0210">Decarboxylase</keyword>
<reference evidence="3 4" key="1">
    <citation type="submission" date="2020-04" db="EMBL/GenBank/DDBJ databases">
        <title>Perkinsus olseni comparative genomics.</title>
        <authorList>
            <person name="Bogema D.R."/>
        </authorList>
    </citation>
    <scope>NUCLEOTIDE SEQUENCE [LARGE SCALE GENOMIC DNA]</scope>
    <source>
        <strain evidence="3">ATCC PRA-205</strain>
    </source>
</reference>
<dbReference type="PANTHER" id="PTHR45677">
    <property type="entry name" value="GLUTAMATE DECARBOXYLASE-RELATED"/>
    <property type="match status" value="1"/>
</dbReference>
<feature type="non-terminal residue" evidence="3">
    <location>
        <position position="1"/>
    </location>
</feature>
<evidence type="ECO:0000313" key="4">
    <source>
        <dbReference type="Proteomes" id="UP000574390"/>
    </source>
</evidence>
<organism evidence="3 4">
    <name type="scientific">Perkinsus olseni</name>
    <name type="common">Perkinsus atlanticus</name>
    <dbReference type="NCBI Taxonomy" id="32597"/>
    <lineage>
        <taxon>Eukaryota</taxon>
        <taxon>Sar</taxon>
        <taxon>Alveolata</taxon>
        <taxon>Perkinsozoa</taxon>
        <taxon>Perkinsea</taxon>
        <taxon>Perkinsida</taxon>
        <taxon>Perkinsidae</taxon>
        <taxon>Perkinsus</taxon>
    </lineage>
</organism>
<dbReference type="EMBL" id="JABANM010024181">
    <property type="protein sequence ID" value="KAF4716633.1"/>
    <property type="molecule type" value="Genomic_DNA"/>
</dbReference>
<dbReference type="Gene3D" id="3.90.1150.170">
    <property type="match status" value="1"/>
</dbReference>
<proteinExistence type="inferred from homology"/>
<comment type="caution">
    <text evidence="3">The sequence shown here is derived from an EMBL/GenBank/DDBJ whole genome shotgun (WGS) entry which is preliminary data.</text>
</comment>
<dbReference type="GO" id="GO:0016831">
    <property type="term" value="F:carboxy-lyase activity"/>
    <property type="evidence" value="ECO:0007669"/>
    <property type="project" value="UniProtKB-KW"/>
</dbReference>
<dbReference type="SUPFAM" id="SSF53383">
    <property type="entry name" value="PLP-dependent transferases"/>
    <property type="match status" value="1"/>
</dbReference>
<name>A0A7J6R7R3_PEROL</name>
<dbReference type="Proteomes" id="UP000574390">
    <property type="component" value="Unassembled WGS sequence"/>
</dbReference>
<sequence length="140" mass="16270">AWKRLGDDGIRRRVEYGIELARYAAGEIKKSSAESSRFAGKFVLYRDPEYANVCFWYLPPSLSHLEPLEGLNDEDAAKLTKVTPYIKDKMQREGLALITFTGPYNFFRWTFTSPRNVRYDDVDIVLNDIDRIGRDFVYSD</sequence>